<dbReference type="EMBL" id="HACG01052462">
    <property type="protein sequence ID" value="CEK99333.1"/>
    <property type="molecule type" value="Transcribed_RNA"/>
</dbReference>
<gene>
    <name evidence="1" type="primary">ORF221017</name>
</gene>
<sequence length="88" mass="9808">EKENGPSIFIGNNSLVDDQISSTETDKNSLICIDNNPPVIKDNFLTVRTGFIPEEKLVIENGSTICMNKEESANLEIFDSFVKTVWLS</sequence>
<accession>A0A0B7C2A3</accession>
<evidence type="ECO:0000313" key="1">
    <source>
        <dbReference type="EMBL" id="CEK99333.1"/>
    </source>
</evidence>
<feature type="non-terminal residue" evidence="1">
    <location>
        <position position="1"/>
    </location>
</feature>
<feature type="non-terminal residue" evidence="1">
    <location>
        <position position="88"/>
    </location>
</feature>
<protein>
    <submittedName>
        <fullName evidence="1">Uncharacterized protein</fullName>
    </submittedName>
</protein>
<proteinExistence type="predicted"/>
<reference evidence="1" key="1">
    <citation type="submission" date="2014-12" db="EMBL/GenBank/DDBJ databases">
        <title>Insight into the proteome of Arion vulgaris.</title>
        <authorList>
            <person name="Aradska J."/>
            <person name="Bulat T."/>
            <person name="Smidak R."/>
            <person name="Sarate P."/>
            <person name="Gangsoo J."/>
            <person name="Sialana F."/>
            <person name="Bilban M."/>
            <person name="Lubec G."/>
        </authorList>
    </citation>
    <scope>NUCLEOTIDE SEQUENCE</scope>
    <source>
        <tissue evidence="1">Skin</tissue>
    </source>
</reference>
<name>A0A0B7C2A3_9EUPU</name>
<organism evidence="1">
    <name type="scientific">Arion vulgaris</name>
    <dbReference type="NCBI Taxonomy" id="1028688"/>
    <lineage>
        <taxon>Eukaryota</taxon>
        <taxon>Metazoa</taxon>
        <taxon>Spiralia</taxon>
        <taxon>Lophotrochozoa</taxon>
        <taxon>Mollusca</taxon>
        <taxon>Gastropoda</taxon>
        <taxon>Heterobranchia</taxon>
        <taxon>Euthyneura</taxon>
        <taxon>Panpulmonata</taxon>
        <taxon>Eupulmonata</taxon>
        <taxon>Stylommatophora</taxon>
        <taxon>Helicina</taxon>
        <taxon>Arionoidea</taxon>
        <taxon>Arionidae</taxon>
        <taxon>Arion</taxon>
    </lineage>
</organism>
<dbReference type="AlphaFoldDB" id="A0A0B7C2A3"/>